<dbReference type="AlphaFoldDB" id="A0A0A9C7F9"/>
<proteinExistence type="predicted"/>
<dbReference type="EMBL" id="GBRH01225686">
    <property type="protein sequence ID" value="JAD72209.1"/>
    <property type="molecule type" value="Transcribed_RNA"/>
</dbReference>
<organism evidence="1">
    <name type="scientific">Arundo donax</name>
    <name type="common">Giant reed</name>
    <name type="synonym">Donax arundinaceus</name>
    <dbReference type="NCBI Taxonomy" id="35708"/>
    <lineage>
        <taxon>Eukaryota</taxon>
        <taxon>Viridiplantae</taxon>
        <taxon>Streptophyta</taxon>
        <taxon>Embryophyta</taxon>
        <taxon>Tracheophyta</taxon>
        <taxon>Spermatophyta</taxon>
        <taxon>Magnoliopsida</taxon>
        <taxon>Liliopsida</taxon>
        <taxon>Poales</taxon>
        <taxon>Poaceae</taxon>
        <taxon>PACMAD clade</taxon>
        <taxon>Arundinoideae</taxon>
        <taxon>Arundineae</taxon>
        <taxon>Arundo</taxon>
    </lineage>
</organism>
<reference evidence="1" key="1">
    <citation type="submission" date="2014-09" db="EMBL/GenBank/DDBJ databases">
        <authorList>
            <person name="Magalhaes I.L.F."/>
            <person name="Oliveira U."/>
            <person name="Santos F.R."/>
            <person name="Vidigal T.H.D.A."/>
            <person name="Brescovit A.D."/>
            <person name="Santos A.J."/>
        </authorList>
    </citation>
    <scope>NUCLEOTIDE SEQUENCE</scope>
    <source>
        <tissue evidence="1">Shoot tissue taken approximately 20 cm above the soil surface</tissue>
    </source>
</reference>
<sequence length="50" mass="5680">MRRKRGHSRYESWVPMRISLDLDLVSRGFLASTVGSQCSVAKFQLPADLI</sequence>
<accession>A0A0A9C7F9</accession>
<protein>
    <submittedName>
        <fullName evidence="1">Uncharacterized protein</fullName>
    </submittedName>
</protein>
<evidence type="ECO:0000313" key="1">
    <source>
        <dbReference type="EMBL" id="JAD72209.1"/>
    </source>
</evidence>
<reference evidence="1" key="2">
    <citation type="journal article" date="2015" name="Data Brief">
        <title>Shoot transcriptome of the giant reed, Arundo donax.</title>
        <authorList>
            <person name="Barrero R.A."/>
            <person name="Guerrero F.D."/>
            <person name="Moolhuijzen P."/>
            <person name="Goolsby J.A."/>
            <person name="Tidwell J."/>
            <person name="Bellgard S.E."/>
            <person name="Bellgard M.I."/>
        </authorList>
    </citation>
    <scope>NUCLEOTIDE SEQUENCE</scope>
    <source>
        <tissue evidence="1">Shoot tissue taken approximately 20 cm above the soil surface</tissue>
    </source>
</reference>
<name>A0A0A9C7F9_ARUDO</name>